<gene>
    <name evidence="1" type="ORF">FWK35_00021895</name>
</gene>
<accession>A0A6G0ZBU9</accession>
<evidence type="ECO:0000313" key="2">
    <source>
        <dbReference type="Proteomes" id="UP000478052"/>
    </source>
</evidence>
<reference evidence="1 2" key="1">
    <citation type="submission" date="2019-08" db="EMBL/GenBank/DDBJ databases">
        <title>Whole genome of Aphis craccivora.</title>
        <authorList>
            <person name="Voronova N.V."/>
            <person name="Shulinski R.S."/>
            <person name="Bandarenka Y.V."/>
            <person name="Zhorov D.G."/>
            <person name="Warner D."/>
        </authorList>
    </citation>
    <scope>NUCLEOTIDE SEQUENCE [LARGE SCALE GENOMIC DNA]</scope>
    <source>
        <strain evidence="1">180601</strain>
        <tissue evidence="1">Whole Body</tissue>
    </source>
</reference>
<organism evidence="1 2">
    <name type="scientific">Aphis craccivora</name>
    <name type="common">Cowpea aphid</name>
    <dbReference type="NCBI Taxonomy" id="307492"/>
    <lineage>
        <taxon>Eukaryota</taxon>
        <taxon>Metazoa</taxon>
        <taxon>Ecdysozoa</taxon>
        <taxon>Arthropoda</taxon>
        <taxon>Hexapoda</taxon>
        <taxon>Insecta</taxon>
        <taxon>Pterygota</taxon>
        <taxon>Neoptera</taxon>
        <taxon>Paraneoptera</taxon>
        <taxon>Hemiptera</taxon>
        <taxon>Sternorrhyncha</taxon>
        <taxon>Aphidomorpha</taxon>
        <taxon>Aphidoidea</taxon>
        <taxon>Aphididae</taxon>
        <taxon>Aphidini</taxon>
        <taxon>Aphis</taxon>
        <taxon>Aphis</taxon>
    </lineage>
</organism>
<evidence type="ECO:0000313" key="1">
    <source>
        <dbReference type="EMBL" id="KAF0768131.1"/>
    </source>
</evidence>
<dbReference type="Proteomes" id="UP000478052">
    <property type="component" value="Unassembled WGS sequence"/>
</dbReference>
<dbReference type="EMBL" id="VUJU01000831">
    <property type="protein sequence ID" value="KAF0768131.1"/>
    <property type="molecule type" value="Genomic_DNA"/>
</dbReference>
<name>A0A6G0ZBU9_APHCR</name>
<proteinExistence type="predicted"/>
<sequence length="78" mass="8795">MHLGQTDCSRRTSNRIHLLTDLYFCIKSGVIYNDKRGSARSMEPVRIRRPSLAVYDLAAKGVLQVEDAVTVLEEEGFP</sequence>
<protein>
    <submittedName>
        <fullName evidence="1">Uncharacterized protein</fullName>
    </submittedName>
</protein>
<dbReference type="AlphaFoldDB" id="A0A6G0ZBU9"/>
<keyword evidence="2" id="KW-1185">Reference proteome</keyword>
<comment type="caution">
    <text evidence="1">The sequence shown here is derived from an EMBL/GenBank/DDBJ whole genome shotgun (WGS) entry which is preliminary data.</text>
</comment>